<dbReference type="Gene3D" id="1.20.5.170">
    <property type="match status" value="1"/>
</dbReference>
<accession>A0A183E1M4</accession>
<dbReference type="OrthoDB" id="2187714at2759"/>
<evidence type="ECO:0000256" key="5">
    <source>
        <dbReference type="SAM" id="Coils"/>
    </source>
</evidence>
<dbReference type="GO" id="GO:0000981">
    <property type="term" value="F:DNA-binding transcription factor activity, RNA polymerase II-specific"/>
    <property type="evidence" value="ECO:0007669"/>
    <property type="project" value="TreeGrafter"/>
</dbReference>
<proteinExistence type="inferred from homology"/>
<dbReference type="GO" id="GO:0042127">
    <property type="term" value="P:regulation of cell population proliferation"/>
    <property type="evidence" value="ECO:0007669"/>
    <property type="project" value="TreeGrafter"/>
</dbReference>
<feature type="coiled-coil region" evidence="5">
    <location>
        <begin position="122"/>
        <end position="195"/>
    </location>
</feature>
<reference evidence="8 9" key="2">
    <citation type="submission" date="2018-11" db="EMBL/GenBank/DDBJ databases">
        <authorList>
            <consortium name="Pathogen Informatics"/>
        </authorList>
    </citation>
    <scope>NUCLEOTIDE SEQUENCE [LARGE SCALE GENOMIC DNA]</scope>
</reference>
<dbReference type="Proteomes" id="UP000271098">
    <property type="component" value="Unassembled WGS sequence"/>
</dbReference>
<evidence type="ECO:0000256" key="2">
    <source>
        <dbReference type="ARBA" id="ARBA00023015"/>
    </source>
</evidence>
<feature type="region of interest" description="Disordered" evidence="6">
    <location>
        <begin position="81"/>
        <end position="100"/>
    </location>
</feature>
<comment type="similarity">
    <text evidence="1">Belongs to the bZIP family. Jun subfamily.</text>
</comment>
<dbReference type="PANTHER" id="PTHR11462:SF35">
    <property type="entry name" value="TRANSCRIPTION FACTOR JRA"/>
    <property type="match status" value="1"/>
</dbReference>
<dbReference type="InterPro" id="IPR002112">
    <property type="entry name" value="Leuzip_Jun"/>
</dbReference>
<gene>
    <name evidence="8" type="ORF">GPUH_LOCUS14865</name>
</gene>
<evidence type="ECO:0000313" key="9">
    <source>
        <dbReference type="Proteomes" id="UP000271098"/>
    </source>
</evidence>
<sequence length="206" mass="22510">MQAAMGGMGSLAGYSFTQLTPAQPSYNTAPSHPQQQQQQPGVPSTSAALPLPGDISMKGDIPGCSSVASIHSDSIRDASSTYDAYGTSESNPEMEPCVSSLRSSVSPRSQEEHVIMAPFDAYDALEQEKKKLERKRARNRLAATKCRQRKLQKINDLEKQVAEEKQRGSRLDEDMKLLEASVTHLRQLLQKHQNNGCVVPSKVISA</sequence>
<dbReference type="SMART" id="SM00338">
    <property type="entry name" value="BRLZ"/>
    <property type="match status" value="1"/>
</dbReference>
<dbReference type="GO" id="GO:0051726">
    <property type="term" value="P:regulation of cell cycle"/>
    <property type="evidence" value="ECO:0007669"/>
    <property type="project" value="TreeGrafter"/>
</dbReference>
<dbReference type="PROSITE" id="PS50217">
    <property type="entry name" value="BZIP"/>
    <property type="match status" value="1"/>
</dbReference>
<dbReference type="PROSITE" id="PS00036">
    <property type="entry name" value="BZIP_BASIC"/>
    <property type="match status" value="1"/>
</dbReference>
<reference evidence="10" key="1">
    <citation type="submission" date="2016-06" db="UniProtKB">
        <authorList>
            <consortium name="WormBaseParasite"/>
        </authorList>
    </citation>
    <scope>IDENTIFICATION</scope>
</reference>
<keyword evidence="2" id="KW-0805">Transcription regulation</keyword>
<dbReference type="GO" id="GO:0005667">
    <property type="term" value="C:transcription regulator complex"/>
    <property type="evidence" value="ECO:0007669"/>
    <property type="project" value="TreeGrafter"/>
</dbReference>
<keyword evidence="4" id="KW-0804">Transcription</keyword>
<feature type="compositionally biased region" description="Polar residues" evidence="6">
    <location>
        <begin position="81"/>
        <end position="91"/>
    </location>
</feature>
<feature type="region of interest" description="Disordered" evidence="6">
    <location>
        <begin position="20"/>
        <end position="62"/>
    </location>
</feature>
<organism evidence="10">
    <name type="scientific">Gongylonema pulchrum</name>
    <dbReference type="NCBI Taxonomy" id="637853"/>
    <lineage>
        <taxon>Eukaryota</taxon>
        <taxon>Metazoa</taxon>
        <taxon>Ecdysozoa</taxon>
        <taxon>Nematoda</taxon>
        <taxon>Chromadorea</taxon>
        <taxon>Rhabditida</taxon>
        <taxon>Spirurina</taxon>
        <taxon>Spiruromorpha</taxon>
        <taxon>Spiruroidea</taxon>
        <taxon>Gongylonematidae</taxon>
        <taxon>Gongylonema</taxon>
    </lineage>
</organism>
<evidence type="ECO:0000256" key="4">
    <source>
        <dbReference type="ARBA" id="ARBA00023163"/>
    </source>
</evidence>
<keyword evidence="9" id="KW-1185">Reference proteome</keyword>
<feature type="compositionally biased region" description="Polar residues" evidence="6">
    <location>
        <begin position="20"/>
        <end position="33"/>
    </location>
</feature>
<keyword evidence="3" id="KW-0238">DNA-binding</keyword>
<evidence type="ECO:0000256" key="6">
    <source>
        <dbReference type="SAM" id="MobiDB-lite"/>
    </source>
</evidence>
<evidence type="ECO:0000313" key="8">
    <source>
        <dbReference type="EMBL" id="VDN24917.1"/>
    </source>
</evidence>
<keyword evidence="5" id="KW-0175">Coiled coil</keyword>
<protein>
    <submittedName>
        <fullName evidence="10">BZIP domain-containing protein</fullName>
    </submittedName>
</protein>
<name>A0A183E1M4_9BILA</name>
<dbReference type="PANTHER" id="PTHR11462">
    <property type="entry name" value="JUN TRANSCRIPTION FACTOR-RELATED"/>
    <property type="match status" value="1"/>
</dbReference>
<feature type="domain" description="BZIP" evidence="7">
    <location>
        <begin position="129"/>
        <end position="192"/>
    </location>
</feature>
<dbReference type="WBParaSite" id="GPUH_0001488401-mRNA-1">
    <property type="protein sequence ID" value="GPUH_0001488401-mRNA-1"/>
    <property type="gene ID" value="GPUH_0001488401"/>
</dbReference>
<dbReference type="Pfam" id="PF00170">
    <property type="entry name" value="bZIP_1"/>
    <property type="match status" value="1"/>
</dbReference>
<dbReference type="InterPro" id="IPR050946">
    <property type="entry name" value="AP-1_TF_bZIP"/>
</dbReference>
<dbReference type="AlphaFoldDB" id="A0A183E1M4"/>
<dbReference type="PRINTS" id="PR00043">
    <property type="entry name" value="LEUZIPPRJUN"/>
</dbReference>
<dbReference type="InterPro" id="IPR046347">
    <property type="entry name" value="bZIP_sf"/>
</dbReference>
<evidence type="ECO:0000256" key="1">
    <source>
        <dbReference type="ARBA" id="ARBA00006882"/>
    </source>
</evidence>
<dbReference type="InterPro" id="IPR004827">
    <property type="entry name" value="bZIP"/>
</dbReference>
<dbReference type="SUPFAM" id="SSF57959">
    <property type="entry name" value="Leucine zipper domain"/>
    <property type="match status" value="1"/>
</dbReference>
<evidence type="ECO:0000259" key="7">
    <source>
        <dbReference type="PROSITE" id="PS50217"/>
    </source>
</evidence>
<evidence type="ECO:0000313" key="10">
    <source>
        <dbReference type="WBParaSite" id="GPUH_0001488401-mRNA-1"/>
    </source>
</evidence>
<evidence type="ECO:0000256" key="3">
    <source>
        <dbReference type="ARBA" id="ARBA00023125"/>
    </source>
</evidence>
<dbReference type="CDD" id="cd14696">
    <property type="entry name" value="bZIP_Jun"/>
    <property type="match status" value="1"/>
</dbReference>
<dbReference type="EMBL" id="UYRT01081735">
    <property type="protein sequence ID" value="VDN24917.1"/>
    <property type="molecule type" value="Genomic_DNA"/>
</dbReference>
<dbReference type="GO" id="GO:0000978">
    <property type="term" value="F:RNA polymerase II cis-regulatory region sequence-specific DNA binding"/>
    <property type="evidence" value="ECO:0007669"/>
    <property type="project" value="TreeGrafter"/>
</dbReference>